<feature type="transmembrane region" description="Helical" evidence="1">
    <location>
        <begin position="39"/>
        <end position="57"/>
    </location>
</feature>
<dbReference type="KEGG" id="uth:DKZ56_07305"/>
<evidence type="ECO:0000313" key="3">
    <source>
        <dbReference type="Proteomes" id="UP000291151"/>
    </source>
</evidence>
<reference evidence="2 3" key="1">
    <citation type="submission" date="2019-02" db="EMBL/GenBank/DDBJ databases">
        <title>Ureibacillus thermophilus.</title>
        <authorList>
            <person name="Sunny J.S."/>
            <person name="Natarajan A."/>
            <person name="Saleena L.M."/>
        </authorList>
    </citation>
    <scope>NUCLEOTIDE SEQUENCE [LARGE SCALE GENOMIC DNA]</scope>
    <source>
        <strain evidence="2 3">LM102</strain>
    </source>
</reference>
<keyword evidence="1" id="KW-0812">Transmembrane</keyword>
<gene>
    <name evidence="2" type="ORF">DKZ56_07305</name>
</gene>
<evidence type="ECO:0000256" key="1">
    <source>
        <dbReference type="SAM" id="Phobius"/>
    </source>
</evidence>
<keyword evidence="1" id="KW-1133">Transmembrane helix</keyword>
<feature type="transmembrane region" description="Helical" evidence="1">
    <location>
        <begin position="116"/>
        <end position="136"/>
    </location>
</feature>
<organism evidence="2 3">
    <name type="scientific">Ureibacillus thermophilus</name>
    <dbReference type="NCBI Taxonomy" id="367743"/>
    <lineage>
        <taxon>Bacteria</taxon>
        <taxon>Bacillati</taxon>
        <taxon>Bacillota</taxon>
        <taxon>Bacilli</taxon>
        <taxon>Bacillales</taxon>
        <taxon>Caryophanaceae</taxon>
        <taxon>Ureibacillus</taxon>
    </lineage>
</organism>
<keyword evidence="3" id="KW-1185">Reference proteome</keyword>
<dbReference type="RefSeq" id="WP_208652066.1">
    <property type="nucleotide sequence ID" value="NZ_CP036528.1"/>
</dbReference>
<feature type="transmembrane region" description="Helical" evidence="1">
    <location>
        <begin position="176"/>
        <end position="196"/>
    </location>
</feature>
<dbReference type="Proteomes" id="UP000291151">
    <property type="component" value="Chromosome"/>
</dbReference>
<protein>
    <submittedName>
        <fullName evidence="2">ABC-2 transporter permease</fullName>
    </submittedName>
</protein>
<feature type="transmembrane region" description="Helical" evidence="1">
    <location>
        <begin position="82"/>
        <end position="104"/>
    </location>
</feature>
<dbReference type="InterPro" id="IPR025699">
    <property type="entry name" value="ABC2_memb-like"/>
</dbReference>
<proteinExistence type="predicted"/>
<feature type="transmembrane region" description="Helical" evidence="1">
    <location>
        <begin position="12"/>
        <end position="33"/>
    </location>
</feature>
<feature type="transmembrane region" description="Helical" evidence="1">
    <location>
        <begin position="148"/>
        <end position="164"/>
    </location>
</feature>
<sequence length="208" mass="23713">MKALILKDLYLMFNQKNLIVTLTLLFFFASFFFGDPGMLMIFLTVLCITQINTLLAYDETSNWYRYVYTMPVKKADIVKSKYILSLILLLLMLLIIFPVFLITNEMSGAAIEMNEFLKVLSIVASSLLIMLGLTIPATIKYGIQKGRILILAAIFIPIIATNIVSNGNWSVRFFEILDILSLLSLPVSAILFYLSYKLSTYILEKKEF</sequence>
<dbReference type="AlphaFoldDB" id="A0A4P6UVR9"/>
<keyword evidence="1" id="KW-0472">Membrane</keyword>
<evidence type="ECO:0000313" key="2">
    <source>
        <dbReference type="EMBL" id="QBK25682.1"/>
    </source>
</evidence>
<name>A0A4P6UVR9_9BACL</name>
<accession>A0A4P6UVR9</accession>
<dbReference type="EMBL" id="CP036528">
    <property type="protein sequence ID" value="QBK25682.1"/>
    <property type="molecule type" value="Genomic_DNA"/>
</dbReference>
<dbReference type="Pfam" id="PF13346">
    <property type="entry name" value="ABC2_membrane_5"/>
    <property type="match status" value="1"/>
</dbReference>